<sequence>MGLHVIEQGIDTSTAEGRAMFGMLSVLAELQRELIVATPVKAWPLPAPEAATAAADRA</sequence>
<feature type="domain" description="Resolvase/invertase-type recombinase catalytic" evidence="1">
    <location>
        <begin position="2"/>
        <end position="37"/>
    </location>
</feature>
<evidence type="ECO:0000313" key="2">
    <source>
        <dbReference type="EMBL" id="SBO96520.1"/>
    </source>
</evidence>
<dbReference type="Pfam" id="PF00239">
    <property type="entry name" value="Resolvase"/>
    <property type="match status" value="1"/>
</dbReference>
<dbReference type="Gene3D" id="3.40.50.1390">
    <property type="entry name" value="Resolvase, N-terminal catalytic domain"/>
    <property type="match status" value="1"/>
</dbReference>
<reference evidence="2" key="1">
    <citation type="submission" date="2016-04" db="EMBL/GenBank/DDBJ databases">
        <authorList>
            <person name="Evans L.H."/>
            <person name="Alamgir A."/>
            <person name="Owens N."/>
            <person name="Weber N.D."/>
            <person name="Virtaneva K."/>
            <person name="Barbian K."/>
            <person name="Babar A."/>
            <person name="Rosenke K."/>
        </authorList>
    </citation>
    <scope>NUCLEOTIDE SEQUENCE</scope>
    <source>
        <strain evidence="2">Nono1</strain>
    </source>
</reference>
<dbReference type="AlphaFoldDB" id="A0A1M4ECI4"/>
<dbReference type="InterPro" id="IPR036162">
    <property type="entry name" value="Resolvase-like_N_sf"/>
</dbReference>
<proteinExistence type="predicted"/>
<dbReference type="GO" id="GO:0000150">
    <property type="term" value="F:DNA strand exchange activity"/>
    <property type="evidence" value="ECO:0007669"/>
    <property type="project" value="InterPro"/>
</dbReference>
<dbReference type="InterPro" id="IPR006119">
    <property type="entry name" value="Resolv_N"/>
</dbReference>
<accession>A0A1M4ECI4</accession>
<dbReference type="EMBL" id="LT559118">
    <property type="protein sequence ID" value="SBO96520.1"/>
    <property type="molecule type" value="Genomic_DNA"/>
</dbReference>
<protein>
    <submittedName>
        <fullName evidence="2">Possible resolvase, N-terminal</fullName>
    </submittedName>
</protein>
<dbReference type="SUPFAM" id="SSF53041">
    <property type="entry name" value="Resolvase-like"/>
    <property type="match status" value="1"/>
</dbReference>
<dbReference type="RefSeq" id="WP_225275812.1">
    <property type="nucleotide sequence ID" value="NZ_CP084058.1"/>
</dbReference>
<name>A0A1M4ECI4_9ACTN</name>
<gene>
    <name evidence="2" type="ORF">BN4615_P6036</name>
</gene>
<evidence type="ECO:0000259" key="1">
    <source>
        <dbReference type="Pfam" id="PF00239"/>
    </source>
</evidence>
<dbReference type="GO" id="GO:0003677">
    <property type="term" value="F:DNA binding"/>
    <property type="evidence" value="ECO:0007669"/>
    <property type="project" value="InterPro"/>
</dbReference>
<organism evidence="2">
    <name type="scientific">Nonomuraea gerenzanensis</name>
    <dbReference type="NCBI Taxonomy" id="93944"/>
    <lineage>
        <taxon>Bacteria</taxon>
        <taxon>Bacillati</taxon>
        <taxon>Actinomycetota</taxon>
        <taxon>Actinomycetes</taxon>
        <taxon>Streptosporangiales</taxon>
        <taxon>Streptosporangiaceae</taxon>
        <taxon>Nonomuraea</taxon>
    </lineage>
</organism>